<protein>
    <submittedName>
        <fullName evidence="3">Uncharacterized protein LOC107073431</fullName>
    </submittedName>
</protein>
<organism evidence="2 3">
    <name type="scientific">Polistes dominula</name>
    <name type="common">European paper wasp</name>
    <name type="synonym">Vespa dominula</name>
    <dbReference type="NCBI Taxonomy" id="743375"/>
    <lineage>
        <taxon>Eukaryota</taxon>
        <taxon>Metazoa</taxon>
        <taxon>Ecdysozoa</taxon>
        <taxon>Arthropoda</taxon>
        <taxon>Hexapoda</taxon>
        <taxon>Insecta</taxon>
        <taxon>Pterygota</taxon>
        <taxon>Neoptera</taxon>
        <taxon>Endopterygota</taxon>
        <taxon>Hymenoptera</taxon>
        <taxon>Apocrita</taxon>
        <taxon>Aculeata</taxon>
        <taxon>Vespoidea</taxon>
        <taxon>Vespidae</taxon>
        <taxon>Polistinae</taxon>
        <taxon>Polistini</taxon>
        <taxon>Polistes</taxon>
    </lineage>
</organism>
<feature type="coiled-coil region" evidence="1">
    <location>
        <begin position="196"/>
        <end position="230"/>
    </location>
</feature>
<name>A0ABM1JAS0_POLDO</name>
<evidence type="ECO:0000256" key="1">
    <source>
        <dbReference type="SAM" id="Coils"/>
    </source>
</evidence>
<evidence type="ECO:0000313" key="2">
    <source>
        <dbReference type="Proteomes" id="UP000694924"/>
    </source>
</evidence>
<keyword evidence="1" id="KW-0175">Coiled coil</keyword>
<feature type="coiled-coil region" evidence="1">
    <location>
        <begin position="67"/>
        <end position="108"/>
    </location>
</feature>
<dbReference type="RefSeq" id="XP_015189558.1">
    <property type="nucleotide sequence ID" value="XM_015334072.1"/>
</dbReference>
<sequence length="240" mass="28481">MNEKDMEISTNNADISNEISIKTRIDSLINEFFNNSILVKKSLEQLHSWKSQDAKLSVSNWSKDRTYNDLQQKIKLLKEKIVQYTEVNQTYKQKLENLQQQKVQEEHRKWDEIKCTIAQYDKHFSNGQIKYSTENLTEEIKDYYKQYTAIREKITDMKERLGTLLQHSKTWTGEKLDTNSNLNNLCNVINDIKNKNTALLNANRLAEDTLQELQNKLKQTEIILRDRKNIKQNEFFQNIS</sequence>
<reference evidence="3" key="1">
    <citation type="submission" date="2025-08" db="UniProtKB">
        <authorList>
            <consortium name="RefSeq"/>
        </authorList>
    </citation>
    <scope>IDENTIFICATION</scope>
    <source>
        <tissue evidence="3">Whole body</tissue>
    </source>
</reference>
<accession>A0ABM1JAS0</accession>
<proteinExistence type="predicted"/>
<dbReference type="Proteomes" id="UP000694924">
    <property type="component" value="Unplaced"/>
</dbReference>
<gene>
    <name evidence="3" type="primary">LOC107073431</name>
</gene>
<keyword evidence="2" id="KW-1185">Reference proteome</keyword>
<evidence type="ECO:0000313" key="3">
    <source>
        <dbReference type="RefSeq" id="XP_015189558.1"/>
    </source>
</evidence>
<dbReference type="GeneID" id="107073431"/>